<evidence type="ECO:0000313" key="1">
    <source>
        <dbReference type="EMBL" id="SQH75270.1"/>
    </source>
</evidence>
<accession>A0A330M2J3</accession>
<dbReference type="EMBL" id="LS483452">
    <property type="protein sequence ID" value="SQH75270.1"/>
    <property type="molecule type" value="Genomic_DNA"/>
</dbReference>
<dbReference type="AlphaFoldDB" id="A0A330M2J3"/>
<sequence length="89" mass="10147">MCTIYLHIGHKSTFLIKEAKYTVKIVNYQTLFTLSIIANISQKYVDKPVKLEGGNAFGACLYYDTADLSLKKTLLKKMSKFNGLIFILY</sequence>
<dbReference type="KEGG" id="sbk:SHEWBE_1304"/>
<evidence type="ECO:0000313" key="2">
    <source>
        <dbReference type="Proteomes" id="UP000250123"/>
    </source>
</evidence>
<protein>
    <submittedName>
        <fullName evidence="1">Uncharacterized protein</fullName>
    </submittedName>
</protein>
<name>A0A330M2J3_9GAMM</name>
<proteinExistence type="predicted"/>
<reference evidence="2" key="1">
    <citation type="submission" date="2018-06" db="EMBL/GenBank/DDBJ databases">
        <authorList>
            <person name="Cea G.-C."/>
            <person name="William W."/>
        </authorList>
    </citation>
    <scope>NUCLEOTIDE SEQUENCE [LARGE SCALE GENOMIC DNA]</scope>
    <source>
        <strain evidence="2">DB21MT-2</strain>
    </source>
</reference>
<organism evidence="1 2">
    <name type="scientific">Shewanella benthica</name>
    <dbReference type="NCBI Taxonomy" id="43661"/>
    <lineage>
        <taxon>Bacteria</taxon>
        <taxon>Pseudomonadati</taxon>
        <taxon>Pseudomonadota</taxon>
        <taxon>Gammaproteobacteria</taxon>
        <taxon>Alteromonadales</taxon>
        <taxon>Shewanellaceae</taxon>
        <taxon>Shewanella</taxon>
    </lineage>
</organism>
<dbReference type="Proteomes" id="UP000250123">
    <property type="component" value="Chromosome SHEWBE"/>
</dbReference>
<gene>
    <name evidence="1" type="ORF">SHEWBE_1304</name>
</gene>